<name>A0ABN8T0I3_9CNID</name>
<comment type="caution">
    <text evidence="1">The sequence shown here is derived from an EMBL/GenBank/DDBJ whole genome shotgun (WGS) entry which is preliminary data.</text>
</comment>
<reference evidence="1 2" key="1">
    <citation type="submission" date="2022-05" db="EMBL/GenBank/DDBJ databases">
        <authorList>
            <consortium name="Genoscope - CEA"/>
            <person name="William W."/>
        </authorList>
    </citation>
    <scope>NUCLEOTIDE SEQUENCE [LARGE SCALE GENOMIC DNA]</scope>
</reference>
<keyword evidence="2" id="KW-1185">Reference proteome</keyword>
<proteinExistence type="predicted"/>
<protein>
    <submittedName>
        <fullName evidence="1">Uncharacterized protein</fullName>
    </submittedName>
</protein>
<gene>
    <name evidence="1" type="ORF">PEVE_00033425</name>
</gene>
<dbReference type="EMBL" id="CALNXI010004975">
    <property type="protein sequence ID" value="CAH3196753.1"/>
    <property type="molecule type" value="Genomic_DNA"/>
</dbReference>
<accession>A0ABN8T0I3</accession>
<organism evidence="1 2">
    <name type="scientific">Porites evermanni</name>
    <dbReference type="NCBI Taxonomy" id="104178"/>
    <lineage>
        <taxon>Eukaryota</taxon>
        <taxon>Metazoa</taxon>
        <taxon>Cnidaria</taxon>
        <taxon>Anthozoa</taxon>
        <taxon>Hexacorallia</taxon>
        <taxon>Scleractinia</taxon>
        <taxon>Fungiina</taxon>
        <taxon>Poritidae</taxon>
        <taxon>Porites</taxon>
    </lineage>
</organism>
<dbReference type="Proteomes" id="UP001159427">
    <property type="component" value="Unassembled WGS sequence"/>
</dbReference>
<evidence type="ECO:0000313" key="2">
    <source>
        <dbReference type="Proteomes" id="UP001159427"/>
    </source>
</evidence>
<evidence type="ECO:0000313" key="1">
    <source>
        <dbReference type="EMBL" id="CAH3196753.1"/>
    </source>
</evidence>
<sequence>METEGENSICVALFWELFTKMLKQVSRNPSFIFNPVGWCTDMAVANLRGLTDEFGAHIVARIKSCEFHFKDHRNKKAQRLDSDSADVFKGICDELLNSLIPEAYLRAKERMDEFIAASEDRKFLGAWIS</sequence>